<dbReference type="SUPFAM" id="SSF47413">
    <property type="entry name" value="lambda repressor-like DNA-binding domains"/>
    <property type="match status" value="1"/>
</dbReference>
<dbReference type="InterPro" id="IPR046335">
    <property type="entry name" value="LacI/GalR-like_sensor"/>
</dbReference>
<protein>
    <submittedName>
        <fullName evidence="5">LacI family transcriptional regulator</fullName>
    </submittedName>
</protein>
<proteinExistence type="predicted"/>
<dbReference type="InterPro" id="IPR028082">
    <property type="entry name" value="Peripla_BP_I"/>
</dbReference>
<dbReference type="Pfam" id="PF00356">
    <property type="entry name" value="LacI"/>
    <property type="match status" value="1"/>
</dbReference>
<dbReference type="Proteomes" id="UP000276603">
    <property type="component" value="Unassembled WGS sequence"/>
</dbReference>
<keyword evidence="1" id="KW-0805">Transcription regulation</keyword>
<dbReference type="Pfam" id="PF13377">
    <property type="entry name" value="Peripla_BP_3"/>
    <property type="match status" value="1"/>
</dbReference>
<dbReference type="OrthoDB" id="9768806at2"/>
<dbReference type="PROSITE" id="PS50932">
    <property type="entry name" value="HTH_LACI_2"/>
    <property type="match status" value="1"/>
</dbReference>
<gene>
    <name evidence="5" type="ORF">D7Z94_10310</name>
</gene>
<comment type="caution">
    <text evidence="5">The sequence shown here is derived from an EMBL/GenBank/DDBJ whole genome shotgun (WGS) entry which is preliminary data.</text>
</comment>
<dbReference type="GO" id="GO:0003700">
    <property type="term" value="F:DNA-binding transcription factor activity"/>
    <property type="evidence" value="ECO:0007669"/>
    <property type="project" value="TreeGrafter"/>
</dbReference>
<evidence type="ECO:0000256" key="2">
    <source>
        <dbReference type="ARBA" id="ARBA00023125"/>
    </source>
</evidence>
<dbReference type="CDD" id="cd01392">
    <property type="entry name" value="HTH_LacI"/>
    <property type="match status" value="1"/>
</dbReference>
<dbReference type="EMBL" id="RBCJ01000002">
    <property type="protein sequence ID" value="RKN81321.1"/>
    <property type="molecule type" value="Genomic_DNA"/>
</dbReference>
<dbReference type="PANTHER" id="PTHR30146:SF109">
    <property type="entry name" value="HTH-TYPE TRANSCRIPTIONAL REGULATOR GALS"/>
    <property type="match status" value="1"/>
</dbReference>
<dbReference type="CDD" id="cd06267">
    <property type="entry name" value="PBP1_LacI_sugar_binding-like"/>
    <property type="match status" value="1"/>
</dbReference>
<keyword evidence="2" id="KW-0238">DNA-binding</keyword>
<feature type="domain" description="HTH lacI-type" evidence="4">
    <location>
        <begin position="4"/>
        <end position="58"/>
    </location>
</feature>
<evidence type="ECO:0000313" key="6">
    <source>
        <dbReference type="Proteomes" id="UP000276603"/>
    </source>
</evidence>
<dbReference type="InterPro" id="IPR000843">
    <property type="entry name" value="HTH_LacI"/>
</dbReference>
<reference evidence="5 6" key="1">
    <citation type="submission" date="2018-10" db="EMBL/GenBank/DDBJ databases">
        <title>Ulvibacterium marinum gen. nov., sp. nov., a novel marine bacterium of the family Flavobacteriaceae, isolated from a culture of the green alga Ulva prolifera.</title>
        <authorList>
            <person name="Zhang Z."/>
        </authorList>
    </citation>
    <scope>NUCLEOTIDE SEQUENCE [LARGE SCALE GENOMIC DNA]</scope>
    <source>
        <strain evidence="5 6">CCMM003</strain>
    </source>
</reference>
<dbReference type="RefSeq" id="WP_120711479.1">
    <property type="nucleotide sequence ID" value="NZ_RBCJ01000002.1"/>
</dbReference>
<dbReference type="PANTHER" id="PTHR30146">
    <property type="entry name" value="LACI-RELATED TRANSCRIPTIONAL REPRESSOR"/>
    <property type="match status" value="1"/>
</dbReference>
<evidence type="ECO:0000259" key="4">
    <source>
        <dbReference type="PROSITE" id="PS50932"/>
    </source>
</evidence>
<keyword evidence="3" id="KW-0804">Transcription</keyword>
<evidence type="ECO:0000256" key="1">
    <source>
        <dbReference type="ARBA" id="ARBA00023015"/>
    </source>
</evidence>
<dbReference type="GO" id="GO:0000976">
    <property type="term" value="F:transcription cis-regulatory region binding"/>
    <property type="evidence" value="ECO:0007669"/>
    <property type="project" value="TreeGrafter"/>
</dbReference>
<name>A0A3B0C916_9FLAO</name>
<accession>A0A3B0C916</accession>
<evidence type="ECO:0000313" key="5">
    <source>
        <dbReference type="EMBL" id="RKN81321.1"/>
    </source>
</evidence>
<evidence type="ECO:0000256" key="3">
    <source>
        <dbReference type="ARBA" id="ARBA00023163"/>
    </source>
</evidence>
<dbReference type="AlphaFoldDB" id="A0A3B0C916"/>
<dbReference type="InterPro" id="IPR010982">
    <property type="entry name" value="Lambda_DNA-bd_dom_sf"/>
</dbReference>
<dbReference type="SUPFAM" id="SSF53822">
    <property type="entry name" value="Periplasmic binding protein-like I"/>
    <property type="match status" value="1"/>
</dbReference>
<keyword evidence="6" id="KW-1185">Reference proteome</keyword>
<dbReference type="Gene3D" id="1.10.260.40">
    <property type="entry name" value="lambda repressor-like DNA-binding domains"/>
    <property type="match status" value="1"/>
</dbReference>
<dbReference type="Gene3D" id="3.40.50.2300">
    <property type="match status" value="2"/>
</dbReference>
<organism evidence="5 6">
    <name type="scientific">Ulvibacterium marinum</name>
    <dbReference type="NCBI Taxonomy" id="2419782"/>
    <lineage>
        <taxon>Bacteria</taxon>
        <taxon>Pseudomonadati</taxon>
        <taxon>Bacteroidota</taxon>
        <taxon>Flavobacteriia</taxon>
        <taxon>Flavobacteriales</taxon>
        <taxon>Flavobacteriaceae</taxon>
        <taxon>Ulvibacterium</taxon>
    </lineage>
</organism>
<sequence length="338" mass="38352">MKSVTIKDVAKRLNVSISSVSRAFNNSYDIKKETRERILRTAQEMGYYPNPIAQKLTQKKTFNIGVVVPEFINEYYSEVIRGIQDILTSLGYQVLIMQSDNKHERELKNVKTLIHNMMDGLIICPSVKSKNMDYYLDEINKGYPIVFLNRIEQSFPANKVLFNNTKWGFFATEHLIYQGYKKIYHLSGSNDLGITKDRTQGFIKALAKHGFSKDDYKVIETGILPENAMARVQELIDNKDLPEAFMCVNDLVALSTISVLRQNQIEVPNDIGVVGFTETKIADLVSPKLSSVKQPTYEMGKSAAEMLMKVIKKETMSSNTIILNGSLNIRESSIRANQ</sequence>
<dbReference type="SMART" id="SM00354">
    <property type="entry name" value="HTH_LACI"/>
    <property type="match status" value="1"/>
</dbReference>